<dbReference type="Pfam" id="PF01479">
    <property type="entry name" value="S4"/>
    <property type="match status" value="1"/>
</dbReference>
<dbReference type="EMBL" id="FNOU01000007">
    <property type="protein sequence ID" value="SDX76874.1"/>
    <property type="molecule type" value="Genomic_DNA"/>
</dbReference>
<dbReference type="InterPro" id="IPR042092">
    <property type="entry name" value="PsdUridine_s_RsuA/RluB/E/F_cat"/>
</dbReference>
<dbReference type="GO" id="GO:0005829">
    <property type="term" value="C:cytosol"/>
    <property type="evidence" value="ECO:0007669"/>
    <property type="project" value="UniProtKB-ARBA"/>
</dbReference>
<dbReference type="AlphaFoldDB" id="A0A1H3EG37"/>
<evidence type="ECO:0000256" key="2">
    <source>
        <dbReference type="ARBA" id="ARBA00022884"/>
    </source>
</evidence>
<dbReference type="CDD" id="cd00165">
    <property type="entry name" value="S4"/>
    <property type="match status" value="1"/>
</dbReference>
<dbReference type="STRING" id="1528.SAMN04488579_10718"/>
<dbReference type="InterPro" id="IPR050343">
    <property type="entry name" value="RsuA_PseudoU_synthase"/>
</dbReference>
<dbReference type="FunFam" id="3.10.290.10:FF:000003">
    <property type="entry name" value="Pseudouridine synthase"/>
    <property type="match status" value="1"/>
</dbReference>
<reference evidence="8" key="1">
    <citation type="submission" date="2016-10" db="EMBL/GenBank/DDBJ databases">
        <authorList>
            <person name="Varghese N."/>
            <person name="Submissions S."/>
        </authorList>
    </citation>
    <scope>NUCLEOTIDE SEQUENCE [LARGE SCALE GENOMIC DNA]</scope>
    <source>
        <strain evidence="8">VPI 5359</strain>
    </source>
</reference>
<dbReference type="Gene3D" id="3.30.70.1560">
    <property type="entry name" value="Alpha-L RNA-binding motif"/>
    <property type="match status" value="1"/>
</dbReference>
<keyword evidence="2 4" id="KW-0694">RNA-binding</keyword>
<dbReference type="PANTHER" id="PTHR47683:SF2">
    <property type="entry name" value="RNA-BINDING S4 DOMAIN-CONTAINING PROTEIN"/>
    <property type="match status" value="1"/>
</dbReference>
<dbReference type="PROSITE" id="PS50889">
    <property type="entry name" value="S4"/>
    <property type="match status" value="1"/>
</dbReference>
<protein>
    <recommendedName>
        <fullName evidence="5">Pseudouridine synthase</fullName>
        <ecNumber evidence="5">5.4.99.-</ecNumber>
    </recommendedName>
</protein>
<gene>
    <name evidence="7" type="ORF">SAMN04488579_10718</name>
</gene>
<dbReference type="SMART" id="SM00363">
    <property type="entry name" value="S4"/>
    <property type="match status" value="1"/>
</dbReference>
<dbReference type="InterPro" id="IPR036986">
    <property type="entry name" value="S4_RNA-bd_sf"/>
</dbReference>
<dbReference type="Gene3D" id="3.10.290.10">
    <property type="entry name" value="RNA-binding S4 domain"/>
    <property type="match status" value="1"/>
</dbReference>
<name>A0A1H3EG37_EUBBA</name>
<keyword evidence="3 5" id="KW-0413">Isomerase</keyword>
<proteinExistence type="inferred from homology"/>
<dbReference type="InterPro" id="IPR002942">
    <property type="entry name" value="S4_RNA-bd"/>
</dbReference>
<evidence type="ECO:0000256" key="4">
    <source>
        <dbReference type="PROSITE-ProRule" id="PRU00182"/>
    </source>
</evidence>
<dbReference type="PANTHER" id="PTHR47683">
    <property type="entry name" value="PSEUDOURIDINE SYNTHASE FAMILY PROTEIN-RELATED"/>
    <property type="match status" value="1"/>
</dbReference>
<organism evidence="7 8">
    <name type="scientific">Eubacterium barkeri</name>
    <name type="common">Clostridium barkeri</name>
    <dbReference type="NCBI Taxonomy" id="1528"/>
    <lineage>
        <taxon>Bacteria</taxon>
        <taxon>Bacillati</taxon>
        <taxon>Bacillota</taxon>
        <taxon>Clostridia</taxon>
        <taxon>Eubacteriales</taxon>
        <taxon>Eubacteriaceae</taxon>
        <taxon>Eubacterium</taxon>
    </lineage>
</organism>
<dbReference type="InterPro" id="IPR018496">
    <property type="entry name" value="PsdUridine_synth_RsuA/RluB_CS"/>
</dbReference>
<dbReference type="Pfam" id="PF00849">
    <property type="entry name" value="PseudoU_synth_2"/>
    <property type="match status" value="1"/>
</dbReference>
<dbReference type="CDD" id="cd02870">
    <property type="entry name" value="PseudoU_synth_RsuA_like"/>
    <property type="match status" value="1"/>
</dbReference>
<dbReference type="GO" id="GO:0000455">
    <property type="term" value="P:enzyme-directed rRNA pseudouridine synthesis"/>
    <property type="evidence" value="ECO:0007669"/>
    <property type="project" value="UniProtKB-ARBA"/>
</dbReference>
<dbReference type="InterPro" id="IPR020103">
    <property type="entry name" value="PsdUridine_synth_cat_dom_sf"/>
</dbReference>
<sequence>MSMRLQKYMAMCGVASRRKSEELIATGHVRVNGVGVMTPGYQVEPGVDQVEVDGSPITGESHEYILLNKPMGVISTSSDVHAVETAVDLVKSDKRLYTVGRLDKDTEGLLVLTNDGDLTFRLTHPRHHFKKTYTCLVKGRMEDEAVELLRGGVLIDNDGEDYQTQPAEITVLRRKRGATLISITISEGKNRQVRKMCEAVEHPVIQLKRVALGNLKDPALKAGKWRYLTAAEVDYLKGV</sequence>
<comment type="similarity">
    <text evidence="1 5">Belongs to the pseudouridine synthase RsuA family.</text>
</comment>
<evidence type="ECO:0000256" key="1">
    <source>
        <dbReference type="ARBA" id="ARBA00008348"/>
    </source>
</evidence>
<evidence type="ECO:0000256" key="3">
    <source>
        <dbReference type="ARBA" id="ARBA00023235"/>
    </source>
</evidence>
<evidence type="ECO:0000313" key="7">
    <source>
        <dbReference type="EMBL" id="SDX76874.1"/>
    </source>
</evidence>
<keyword evidence="8" id="KW-1185">Reference proteome</keyword>
<dbReference type="FunFam" id="3.30.70.1560:FF:000001">
    <property type="entry name" value="Pseudouridine synthase"/>
    <property type="match status" value="1"/>
</dbReference>
<dbReference type="SUPFAM" id="SSF55120">
    <property type="entry name" value="Pseudouridine synthase"/>
    <property type="match status" value="1"/>
</dbReference>
<dbReference type="GO" id="GO:0003723">
    <property type="term" value="F:RNA binding"/>
    <property type="evidence" value="ECO:0007669"/>
    <property type="project" value="UniProtKB-KW"/>
</dbReference>
<dbReference type="Gene3D" id="3.30.70.580">
    <property type="entry name" value="Pseudouridine synthase I, catalytic domain, N-terminal subdomain"/>
    <property type="match status" value="1"/>
</dbReference>
<dbReference type="SUPFAM" id="SSF55174">
    <property type="entry name" value="Alpha-L RNA-binding motif"/>
    <property type="match status" value="1"/>
</dbReference>
<dbReference type="Proteomes" id="UP000199652">
    <property type="component" value="Unassembled WGS sequence"/>
</dbReference>
<dbReference type="InterPro" id="IPR020094">
    <property type="entry name" value="TruA/RsuA/RluB/E/F_N"/>
</dbReference>
<evidence type="ECO:0000256" key="5">
    <source>
        <dbReference type="RuleBase" id="RU003887"/>
    </source>
</evidence>
<accession>A0A1H3EG37</accession>
<dbReference type="PROSITE" id="PS01149">
    <property type="entry name" value="PSI_RSU"/>
    <property type="match status" value="1"/>
</dbReference>
<dbReference type="NCBIfam" id="TIGR00093">
    <property type="entry name" value="pseudouridine synthase"/>
    <property type="match status" value="1"/>
</dbReference>
<dbReference type="RefSeq" id="WP_332582224.1">
    <property type="nucleotide sequence ID" value="NZ_FNOU01000007.1"/>
</dbReference>
<feature type="domain" description="RNA-binding S4" evidence="6">
    <location>
        <begin position="3"/>
        <end position="70"/>
    </location>
</feature>
<dbReference type="InterPro" id="IPR000748">
    <property type="entry name" value="PsdUridine_synth_RsuA/RluB/E/F"/>
</dbReference>
<evidence type="ECO:0000313" key="8">
    <source>
        <dbReference type="Proteomes" id="UP000199652"/>
    </source>
</evidence>
<dbReference type="EC" id="5.4.99.-" evidence="5"/>
<dbReference type="GO" id="GO:0120159">
    <property type="term" value="F:rRNA pseudouridine synthase activity"/>
    <property type="evidence" value="ECO:0007669"/>
    <property type="project" value="UniProtKB-ARBA"/>
</dbReference>
<dbReference type="InterPro" id="IPR006145">
    <property type="entry name" value="PsdUridine_synth_RsuA/RluA"/>
</dbReference>
<evidence type="ECO:0000259" key="6">
    <source>
        <dbReference type="SMART" id="SM00363"/>
    </source>
</evidence>